<sequence>MSSGGCQETDTSRTPGEAATDTGVPGWAAGTTAVDSADAGPAPTAFTACTVKVEATPLVSPLTVVVRTGLSVATLAPLGWAVTT</sequence>
<protein>
    <submittedName>
        <fullName evidence="2">Uncharacterized protein</fullName>
    </submittedName>
</protein>
<dbReference type="KEGG" id="mxa:MXAN_7457"/>
<dbReference type="AlphaFoldDB" id="Q1CVL0"/>
<dbReference type="Proteomes" id="UP000002402">
    <property type="component" value="Chromosome"/>
</dbReference>
<evidence type="ECO:0000256" key="1">
    <source>
        <dbReference type="SAM" id="MobiDB-lite"/>
    </source>
</evidence>
<name>Q1CVL0_MYXXD</name>
<evidence type="ECO:0000313" key="3">
    <source>
        <dbReference type="Proteomes" id="UP000002402"/>
    </source>
</evidence>
<feature type="compositionally biased region" description="Polar residues" evidence="1">
    <location>
        <begin position="1"/>
        <end position="14"/>
    </location>
</feature>
<proteinExistence type="predicted"/>
<feature type="region of interest" description="Disordered" evidence="1">
    <location>
        <begin position="1"/>
        <end position="40"/>
    </location>
</feature>
<keyword evidence="3" id="KW-1185">Reference proteome</keyword>
<dbReference type="HOGENOM" id="CLU_2524081_0_0_7"/>
<gene>
    <name evidence="2" type="ordered locus">MXAN_7457</name>
</gene>
<evidence type="ECO:0000313" key="2">
    <source>
        <dbReference type="EMBL" id="ABF92562.1"/>
    </source>
</evidence>
<reference evidence="2 3" key="1">
    <citation type="journal article" date="2006" name="Proc. Natl. Acad. Sci. U.S.A.">
        <title>Evolution of sensory complexity recorded in a myxobacterial genome.</title>
        <authorList>
            <person name="Goldman B.S."/>
            <person name="Nierman W.C."/>
            <person name="Kaiser D."/>
            <person name="Slater S.C."/>
            <person name="Durkin A.S."/>
            <person name="Eisen J.A."/>
            <person name="Ronning C.M."/>
            <person name="Barbazuk W.B."/>
            <person name="Blanchard M."/>
            <person name="Field C."/>
            <person name="Halling C."/>
            <person name="Hinkle G."/>
            <person name="Iartchuk O."/>
            <person name="Kim H.S."/>
            <person name="Mackenzie C."/>
            <person name="Madupu R."/>
            <person name="Miller N."/>
            <person name="Shvartsbeyn A."/>
            <person name="Sullivan S.A."/>
            <person name="Vaudin M."/>
            <person name="Wiegand R."/>
            <person name="Kaplan H.B."/>
        </authorList>
    </citation>
    <scope>NUCLEOTIDE SEQUENCE [LARGE SCALE GENOMIC DNA]</scope>
    <source>
        <strain evidence="3">DK1622</strain>
    </source>
</reference>
<dbReference type="EnsemblBacteria" id="ABF92562">
    <property type="protein sequence ID" value="ABF92562"/>
    <property type="gene ID" value="MXAN_7457"/>
</dbReference>
<accession>Q1CVL0</accession>
<organism evidence="2 3">
    <name type="scientific">Myxococcus xanthus (strain DK1622)</name>
    <dbReference type="NCBI Taxonomy" id="246197"/>
    <lineage>
        <taxon>Bacteria</taxon>
        <taxon>Pseudomonadati</taxon>
        <taxon>Myxococcota</taxon>
        <taxon>Myxococcia</taxon>
        <taxon>Myxococcales</taxon>
        <taxon>Cystobacterineae</taxon>
        <taxon>Myxococcaceae</taxon>
        <taxon>Myxococcus</taxon>
    </lineage>
</organism>
<dbReference type="EMBL" id="CP000113">
    <property type="protein sequence ID" value="ABF92562.1"/>
    <property type="molecule type" value="Genomic_DNA"/>
</dbReference>